<name>A0A6M0RTJ3_9CYAN</name>
<sequence length="69" mass="8352">MSNWRQEVEDLLQQKQLNNVGFHHTYQVNQLIQKAKRARRLRNLLITPFFRWKKVLADTQFVLDTLEAN</sequence>
<dbReference type="EMBL" id="QXHD01000004">
    <property type="protein sequence ID" value="NEZ59200.1"/>
    <property type="molecule type" value="Genomic_DNA"/>
</dbReference>
<gene>
    <name evidence="1" type="ORF">DXZ20_26865</name>
</gene>
<accession>A0A6M0RTJ3</accession>
<keyword evidence="2" id="KW-1185">Reference proteome</keyword>
<evidence type="ECO:0000313" key="2">
    <source>
        <dbReference type="Proteomes" id="UP000481033"/>
    </source>
</evidence>
<reference evidence="1 2" key="1">
    <citation type="journal article" date="2020" name="Microb. Ecol.">
        <title>Ecogenomics of the Marine Benthic Filamentous Cyanobacterium Adonisia.</title>
        <authorList>
            <person name="Walter J.M."/>
            <person name="Coutinho F.H."/>
            <person name="Leomil L."/>
            <person name="Hargreaves P.I."/>
            <person name="Campeao M.E."/>
            <person name="Vieira V.V."/>
            <person name="Silva B.S."/>
            <person name="Fistarol G.O."/>
            <person name="Salomon P.S."/>
            <person name="Sawabe T."/>
            <person name="Mino S."/>
            <person name="Hosokawa M."/>
            <person name="Miyashita H."/>
            <person name="Maruyama F."/>
            <person name="van Verk M.C."/>
            <person name="Dutilh B.E."/>
            <person name="Thompson C.C."/>
            <person name="Thompson F.L."/>
        </authorList>
    </citation>
    <scope>NUCLEOTIDE SEQUENCE [LARGE SCALE GENOMIC DNA]</scope>
    <source>
        <strain evidence="1 2">CCMR0081</strain>
    </source>
</reference>
<dbReference type="Proteomes" id="UP000481033">
    <property type="component" value="Unassembled WGS sequence"/>
</dbReference>
<dbReference type="RefSeq" id="WP_163667249.1">
    <property type="nucleotide sequence ID" value="NZ_QXHD01000004.1"/>
</dbReference>
<protein>
    <submittedName>
        <fullName evidence="1">Uncharacterized protein</fullName>
    </submittedName>
</protein>
<organism evidence="1 2">
    <name type="scientific">Adonisia turfae CCMR0081</name>
    <dbReference type="NCBI Taxonomy" id="2292702"/>
    <lineage>
        <taxon>Bacteria</taxon>
        <taxon>Bacillati</taxon>
        <taxon>Cyanobacteriota</taxon>
        <taxon>Adonisia</taxon>
        <taxon>Adonisia turfae</taxon>
    </lineage>
</organism>
<dbReference type="AlphaFoldDB" id="A0A6M0RTJ3"/>
<evidence type="ECO:0000313" key="1">
    <source>
        <dbReference type="EMBL" id="NEZ59200.1"/>
    </source>
</evidence>
<proteinExistence type="predicted"/>
<comment type="caution">
    <text evidence="1">The sequence shown here is derived from an EMBL/GenBank/DDBJ whole genome shotgun (WGS) entry which is preliminary data.</text>
</comment>